<proteinExistence type="predicted"/>
<sequence>HLFLGLDGGVNPFAFCSWTFHGDGLENSQVLVKSSSSNFWFGTLCIPHSIISIRIWRSDVRALTCIFIEITLFDSRGGSAATKEFVKLEKQSRDHGYVSFYVNLLSP</sequence>
<feature type="non-terminal residue" evidence="1">
    <location>
        <position position="1"/>
    </location>
</feature>
<comment type="caution">
    <text evidence="1">The sequence shown here is derived from an EMBL/GenBank/DDBJ whole genome shotgun (WGS) entry which is preliminary data.</text>
</comment>
<dbReference type="AlphaFoldDB" id="A0A9N9FI26"/>
<accession>A0A9N9FI26</accession>
<evidence type="ECO:0000313" key="2">
    <source>
        <dbReference type="Proteomes" id="UP000789375"/>
    </source>
</evidence>
<organism evidence="1 2">
    <name type="scientific">Funneliformis mosseae</name>
    <name type="common">Endomycorrhizal fungus</name>
    <name type="synonym">Glomus mosseae</name>
    <dbReference type="NCBI Taxonomy" id="27381"/>
    <lineage>
        <taxon>Eukaryota</taxon>
        <taxon>Fungi</taxon>
        <taxon>Fungi incertae sedis</taxon>
        <taxon>Mucoromycota</taxon>
        <taxon>Glomeromycotina</taxon>
        <taxon>Glomeromycetes</taxon>
        <taxon>Glomerales</taxon>
        <taxon>Glomeraceae</taxon>
        <taxon>Funneliformis</taxon>
    </lineage>
</organism>
<reference evidence="1" key="1">
    <citation type="submission" date="2021-06" db="EMBL/GenBank/DDBJ databases">
        <authorList>
            <person name="Kallberg Y."/>
            <person name="Tangrot J."/>
            <person name="Rosling A."/>
        </authorList>
    </citation>
    <scope>NUCLEOTIDE SEQUENCE</scope>
    <source>
        <strain evidence="1">87-6 pot B 2015</strain>
    </source>
</reference>
<gene>
    <name evidence="1" type="ORF">FMOSSE_LOCUS5833</name>
</gene>
<protein>
    <submittedName>
        <fullName evidence="1">517_t:CDS:1</fullName>
    </submittedName>
</protein>
<name>A0A9N9FI26_FUNMO</name>
<dbReference type="Proteomes" id="UP000789375">
    <property type="component" value="Unassembled WGS sequence"/>
</dbReference>
<dbReference type="EMBL" id="CAJVPP010001160">
    <property type="protein sequence ID" value="CAG8537877.1"/>
    <property type="molecule type" value="Genomic_DNA"/>
</dbReference>
<evidence type="ECO:0000313" key="1">
    <source>
        <dbReference type="EMBL" id="CAG8537877.1"/>
    </source>
</evidence>
<keyword evidence="2" id="KW-1185">Reference proteome</keyword>